<dbReference type="PANTHER" id="PTHR35561">
    <property type="entry name" value="RNA 2',3'-CYCLIC PHOSPHODIESTERASE"/>
    <property type="match status" value="1"/>
</dbReference>
<reference evidence="3 4" key="1">
    <citation type="submission" date="2014-04" db="EMBL/GenBank/DDBJ databases">
        <authorList>
            <person name="Bishop-Lilly K.A."/>
            <person name="Broomall S.M."/>
            <person name="Chain P.S."/>
            <person name="Chertkov O."/>
            <person name="Coyne S.R."/>
            <person name="Daligault H.E."/>
            <person name="Davenport K.W."/>
            <person name="Erkkila T."/>
            <person name="Frey K.G."/>
            <person name="Gibbons H.S."/>
            <person name="Gu W."/>
            <person name="Jaissle J."/>
            <person name="Johnson S.L."/>
            <person name="Koroleva G.I."/>
            <person name="Ladner J.T."/>
            <person name="Lo C.-C."/>
            <person name="Minogue T.D."/>
            <person name="Munk C."/>
            <person name="Palacios G.F."/>
            <person name="Redden C.L."/>
            <person name="Rosenzweig C.N."/>
            <person name="Scholz M.B."/>
            <person name="Teshima H."/>
            <person name="Xu Y."/>
        </authorList>
    </citation>
    <scope>NUCLEOTIDE SEQUENCE [LARGE SCALE GENOMIC DNA]</scope>
    <source>
        <strain evidence="3 4">8244</strain>
    </source>
</reference>
<feature type="short sequence motif" description="HXTX 2" evidence="2">
    <location>
        <begin position="134"/>
        <end position="137"/>
    </location>
</feature>
<dbReference type="Pfam" id="PF13563">
    <property type="entry name" value="2_5_RNA_ligase2"/>
    <property type="match status" value="1"/>
</dbReference>
<sequence>MTETGEKWRLFLAVPIPAEVKRKLDDWCRQRRDRLPFRKWVHAEDYHITVQFLGDMPPERLGELETSLTKAAFGVAPFSLEAGGCGTFGRPASPSVLWAGVKGDLPALGRLHREVAEANRELGFVPEDRRYSPHITLARKYREDAAAISAEALKEAAAFGSWTADRLVVYRTHMHERPMYETVATVSFSQ</sequence>
<dbReference type="STRING" id="44252.DJ90_4520"/>
<dbReference type="InterPro" id="IPR009097">
    <property type="entry name" value="Cyclic_Pdiesterase"/>
</dbReference>
<dbReference type="HOGENOM" id="CLU_081251_3_1_9"/>
<dbReference type="GO" id="GO:0004113">
    <property type="term" value="F:2',3'-cyclic-nucleotide 3'-phosphodiesterase activity"/>
    <property type="evidence" value="ECO:0007669"/>
    <property type="project" value="InterPro"/>
</dbReference>
<comment type="function">
    <text evidence="2">Hydrolyzes RNA 2',3'-cyclic phosphodiester to an RNA 2'-phosphomonoester.</text>
</comment>
<feature type="active site" description="Proton acceptor" evidence="2">
    <location>
        <position position="134"/>
    </location>
</feature>
<dbReference type="NCBIfam" id="TIGR02258">
    <property type="entry name" value="2_5_ligase"/>
    <property type="match status" value="1"/>
</dbReference>
<dbReference type="RefSeq" id="WP_036625308.1">
    <property type="nucleotide sequence ID" value="NZ_JAKOBR010000126.1"/>
</dbReference>
<proteinExistence type="inferred from homology"/>
<evidence type="ECO:0000256" key="2">
    <source>
        <dbReference type="HAMAP-Rule" id="MF_01940"/>
    </source>
</evidence>
<feature type="short sequence motif" description="HXTX 1" evidence="2">
    <location>
        <begin position="47"/>
        <end position="50"/>
    </location>
</feature>
<dbReference type="SUPFAM" id="SSF55144">
    <property type="entry name" value="LigT-like"/>
    <property type="match status" value="1"/>
</dbReference>
<dbReference type="InterPro" id="IPR004175">
    <property type="entry name" value="RNA_CPDase"/>
</dbReference>
<comment type="similarity">
    <text evidence="2">Belongs to the 2H phosphoesterase superfamily. ThpR family.</text>
</comment>
<dbReference type="OrthoDB" id="9789350at2"/>
<dbReference type="AlphaFoldDB" id="A0A090YSB0"/>
<evidence type="ECO:0000313" key="3">
    <source>
        <dbReference type="EMBL" id="KFN00858.1"/>
    </source>
</evidence>
<dbReference type="EC" id="3.1.4.58" evidence="2"/>
<dbReference type="Proteomes" id="UP000029278">
    <property type="component" value="Unassembled WGS sequence"/>
</dbReference>
<comment type="caution">
    <text evidence="3">The sequence shown here is derived from an EMBL/GenBank/DDBJ whole genome shotgun (WGS) entry which is preliminary data.</text>
</comment>
<organism evidence="3 4">
    <name type="scientific">Paenibacillus macerans</name>
    <name type="common">Bacillus macerans</name>
    <dbReference type="NCBI Taxonomy" id="44252"/>
    <lineage>
        <taxon>Bacteria</taxon>
        <taxon>Bacillati</taxon>
        <taxon>Bacillota</taxon>
        <taxon>Bacilli</taxon>
        <taxon>Bacillales</taxon>
        <taxon>Paenibacillaceae</taxon>
        <taxon>Paenibacillus</taxon>
    </lineage>
</organism>
<dbReference type="GO" id="GO:0008664">
    <property type="term" value="F:RNA 2',3'-cyclic 3'-phosphodiesterase activity"/>
    <property type="evidence" value="ECO:0007669"/>
    <property type="project" value="UniProtKB-EC"/>
</dbReference>
<evidence type="ECO:0000256" key="1">
    <source>
        <dbReference type="ARBA" id="ARBA00022801"/>
    </source>
</evidence>
<dbReference type="PANTHER" id="PTHR35561:SF1">
    <property type="entry name" value="RNA 2',3'-CYCLIC PHOSPHODIESTERASE"/>
    <property type="match status" value="1"/>
</dbReference>
<dbReference type="PATRIC" id="fig|44252.3.peg.4773"/>
<dbReference type="Gene3D" id="3.90.1140.10">
    <property type="entry name" value="Cyclic phosphodiesterase"/>
    <property type="match status" value="1"/>
</dbReference>
<keyword evidence="4" id="KW-1185">Reference proteome</keyword>
<dbReference type="GO" id="GO:0016874">
    <property type="term" value="F:ligase activity"/>
    <property type="evidence" value="ECO:0007669"/>
    <property type="project" value="UniProtKB-KW"/>
</dbReference>
<keyword evidence="1 2" id="KW-0378">Hydrolase</keyword>
<accession>A0A090YSB0</accession>
<keyword evidence="3" id="KW-0436">Ligase</keyword>
<comment type="catalytic activity">
    <reaction evidence="2">
        <text>a 3'-end 2',3'-cyclophospho-ribonucleotide-RNA + H2O = a 3'-end 2'-phospho-ribonucleotide-RNA + H(+)</text>
        <dbReference type="Rhea" id="RHEA:11828"/>
        <dbReference type="Rhea" id="RHEA-COMP:10464"/>
        <dbReference type="Rhea" id="RHEA-COMP:17353"/>
        <dbReference type="ChEBI" id="CHEBI:15377"/>
        <dbReference type="ChEBI" id="CHEBI:15378"/>
        <dbReference type="ChEBI" id="CHEBI:83064"/>
        <dbReference type="ChEBI" id="CHEBI:173113"/>
        <dbReference type="EC" id="3.1.4.58"/>
    </reaction>
</comment>
<dbReference type="EMBL" id="JMQA01000039">
    <property type="protein sequence ID" value="KFN00858.1"/>
    <property type="molecule type" value="Genomic_DNA"/>
</dbReference>
<protein>
    <recommendedName>
        <fullName evidence="2">RNA 2',3'-cyclic phosphodiesterase</fullName>
        <shortName evidence="2">RNA 2',3'-CPDase</shortName>
        <ecNumber evidence="2">3.1.4.58</ecNumber>
    </recommendedName>
</protein>
<gene>
    <name evidence="3" type="ORF">DJ90_4520</name>
</gene>
<name>A0A090YSB0_PAEMA</name>
<evidence type="ECO:0000313" key="4">
    <source>
        <dbReference type="Proteomes" id="UP000029278"/>
    </source>
</evidence>
<dbReference type="GeneID" id="77009024"/>
<feature type="active site" description="Proton donor" evidence="2">
    <location>
        <position position="47"/>
    </location>
</feature>
<dbReference type="HAMAP" id="MF_01940">
    <property type="entry name" value="RNA_CPDase"/>
    <property type="match status" value="1"/>
</dbReference>